<dbReference type="Gene3D" id="3.50.50.100">
    <property type="match status" value="1"/>
</dbReference>
<dbReference type="GO" id="GO:0019646">
    <property type="term" value="P:aerobic electron transport chain"/>
    <property type="evidence" value="ECO:0007669"/>
    <property type="project" value="TreeGrafter"/>
</dbReference>
<dbReference type="PRINTS" id="PR00411">
    <property type="entry name" value="PNDRDTASEI"/>
</dbReference>
<dbReference type="AlphaFoldDB" id="A0A0D7X7U0"/>
<evidence type="ECO:0000256" key="4">
    <source>
        <dbReference type="ARBA" id="ARBA00022827"/>
    </source>
</evidence>
<keyword evidence="4" id="KW-0274">FAD</keyword>
<proteinExistence type="inferred from homology"/>
<name>A0A0D7X7U0_9BACL</name>
<dbReference type="PRINTS" id="PR00368">
    <property type="entry name" value="FADPNR"/>
</dbReference>
<sequence>MSKQILILGGGYGGLLAALTARQHLDASQATITVVNRFASHQIITELHRLAAGTIAEKAVALPLEKLLRNKEIILKVDTVSEIKPDDKKVSLASGATLSYDALVISLGSETAYFGIPGLQEHSFTLKSVAEANRIRAHVEARLDAYKQSGNKADATIVIGGGGLTGVELVGEYADKLPAVCREKGINYEDINLYCVEAGPSILAGFPQALVDRAVTSLEKRGVQIVAGVPITEMKADEVLLKDGRSIQTNTLIWTGGVQGNALVGASGIEVNRGRATVNGALQSTSHEDIFLAGDSAVVFPGEGERPYPPTAQLAWQMGETVGYNIFAYFNGAKMENFNPVFSGTLGSLGRTDAIGTVGANGTQLKGAVATLMKEGSNIRYLSHIKGLFALAY</sequence>
<evidence type="ECO:0000256" key="3">
    <source>
        <dbReference type="ARBA" id="ARBA00022630"/>
    </source>
</evidence>
<comment type="similarity">
    <text evidence="2">Belongs to the NADH dehydrogenase family.</text>
</comment>
<accession>A0A0D7X7U0</accession>
<reference evidence="7 8" key="1">
    <citation type="submission" date="2014-11" db="EMBL/GenBank/DDBJ databases">
        <title>Draft Genome Sequences of Paenibacillus polymyxa NRRL B-30509 and Paenibacillus terrae NRRL B-30644, Strains from a Poultry Environment that Produce Tridecaptin A and Paenicidins.</title>
        <authorList>
            <person name="van Belkum M.J."/>
            <person name="Lohans C.T."/>
            <person name="Vederas J.C."/>
        </authorList>
    </citation>
    <scope>NUCLEOTIDE SEQUENCE [LARGE SCALE GENOMIC DNA]</scope>
    <source>
        <strain evidence="7 8">NRRL B-30644</strain>
    </source>
</reference>
<dbReference type="Proteomes" id="UP000032534">
    <property type="component" value="Unassembled WGS sequence"/>
</dbReference>
<evidence type="ECO:0000313" key="8">
    <source>
        <dbReference type="Proteomes" id="UP000032534"/>
    </source>
</evidence>
<keyword evidence="5" id="KW-0560">Oxidoreductase</keyword>
<keyword evidence="8" id="KW-1185">Reference proteome</keyword>
<dbReference type="EMBL" id="JTHP01000001">
    <property type="protein sequence ID" value="KJD47495.1"/>
    <property type="molecule type" value="Genomic_DNA"/>
</dbReference>
<dbReference type="InterPro" id="IPR051169">
    <property type="entry name" value="NADH-Q_oxidoreductase"/>
</dbReference>
<evidence type="ECO:0000256" key="5">
    <source>
        <dbReference type="ARBA" id="ARBA00023002"/>
    </source>
</evidence>
<evidence type="ECO:0000259" key="6">
    <source>
        <dbReference type="Pfam" id="PF07992"/>
    </source>
</evidence>
<dbReference type="PANTHER" id="PTHR42913:SF3">
    <property type="entry name" value="64 KDA MITOCHONDRIAL NADH DEHYDROGENASE (EUROFUNG)"/>
    <property type="match status" value="1"/>
</dbReference>
<evidence type="ECO:0000313" key="7">
    <source>
        <dbReference type="EMBL" id="KJD47495.1"/>
    </source>
</evidence>
<dbReference type="GO" id="GO:0003955">
    <property type="term" value="F:NAD(P)H dehydrogenase (quinone) activity"/>
    <property type="evidence" value="ECO:0007669"/>
    <property type="project" value="TreeGrafter"/>
</dbReference>
<feature type="domain" description="FAD/NAD(P)-binding" evidence="6">
    <location>
        <begin position="4"/>
        <end position="319"/>
    </location>
</feature>
<protein>
    <submittedName>
        <fullName evidence="7">Pyridine nucleotide-disulfide oxidoreductase</fullName>
    </submittedName>
</protein>
<evidence type="ECO:0000256" key="2">
    <source>
        <dbReference type="ARBA" id="ARBA00005272"/>
    </source>
</evidence>
<comment type="cofactor">
    <cofactor evidence="1">
        <name>FAD</name>
        <dbReference type="ChEBI" id="CHEBI:57692"/>
    </cofactor>
</comment>
<dbReference type="Pfam" id="PF07992">
    <property type="entry name" value="Pyr_redox_2"/>
    <property type="match status" value="1"/>
</dbReference>
<gene>
    <name evidence="7" type="ORF">QD47_00645</name>
</gene>
<dbReference type="SUPFAM" id="SSF51905">
    <property type="entry name" value="FAD/NAD(P)-binding domain"/>
    <property type="match status" value="1"/>
</dbReference>
<dbReference type="OrthoDB" id="9781621at2"/>
<dbReference type="RefSeq" id="WP_044644288.1">
    <property type="nucleotide sequence ID" value="NZ_JTHP01000001.1"/>
</dbReference>
<dbReference type="PANTHER" id="PTHR42913">
    <property type="entry name" value="APOPTOSIS-INDUCING FACTOR 1"/>
    <property type="match status" value="1"/>
</dbReference>
<organism evidence="7 8">
    <name type="scientific">Paenibacillus terrae</name>
    <dbReference type="NCBI Taxonomy" id="159743"/>
    <lineage>
        <taxon>Bacteria</taxon>
        <taxon>Bacillati</taxon>
        <taxon>Bacillota</taxon>
        <taxon>Bacilli</taxon>
        <taxon>Bacillales</taxon>
        <taxon>Paenibacillaceae</taxon>
        <taxon>Paenibacillus</taxon>
    </lineage>
</organism>
<comment type="caution">
    <text evidence="7">The sequence shown here is derived from an EMBL/GenBank/DDBJ whole genome shotgun (WGS) entry which is preliminary data.</text>
</comment>
<keyword evidence="3" id="KW-0285">Flavoprotein</keyword>
<dbReference type="InterPro" id="IPR036188">
    <property type="entry name" value="FAD/NAD-bd_sf"/>
</dbReference>
<dbReference type="InterPro" id="IPR023753">
    <property type="entry name" value="FAD/NAD-binding_dom"/>
</dbReference>
<evidence type="ECO:0000256" key="1">
    <source>
        <dbReference type="ARBA" id="ARBA00001974"/>
    </source>
</evidence>
<dbReference type="PATRIC" id="fig|159743.3.peg.152"/>